<dbReference type="SUPFAM" id="SSF75005">
    <property type="entry name" value="Arabinanase/levansucrase/invertase"/>
    <property type="match status" value="1"/>
</dbReference>
<evidence type="ECO:0000256" key="2">
    <source>
        <dbReference type="ARBA" id="ARBA00022801"/>
    </source>
</evidence>
<evidence type="ECO:0000256" key="3">
    <source>
        <dbReference type="ARBA" id="ARBA00023295"/>
    </source>
</evidence>
<gene>
    <name evidence="6" type="ORF">HD593_006386</name>
</gene>
<evidence type="ECO:0000313" key="7">
    <source>
        <dbReference type="Proteomes" id="UP000565579"/>
    </source>
</evidence>
<accession>A0A7X0NXS2</accession>
<evidence type="ECO:0000256" key="4">
    <source>
        <dbReference type="SAM" id="MobiDB-lite"/>
    </source>
</evidence>
<dbReference type="Pfam" id="PF00251">
    <property type="entry name" value="Glyco_hydro_32N"/>
    <property type="match status" value="1"/>
</dbReference>
<dbReference type="Proteomes" id="UP000565579">
    <property type="component" value="Unassembled WGS sequence"/>
</dbReference>
<sequence length="159" mass="17363">MRQRQRQPTQPPGHHAGLRRRAGVSGKIQQHSRPVVLVQAQSVVNPAAAVLPRHVSPVCQHNPHGLNRDTMHWGHATSPDLAHWTQRPIALEPGVHNATLWSGGGWADTRNVTGLKNGDHDPILLFTTINGVSIAYSTDGGHRFQMYGGGANQSWSHPM</sequence>
<comment type="caution">
    <text evidence="6">The sequence shown here is derived from an EMBL/GenBank/DDBJ whole genome shotgun (WGS) entry which is preliminary data.</text>
</comment>
<evidence type="ECO:0000259" key="5">
    <source>
        <dbReference type="Pfam" id="PF00251"/>
    </source>
</evidence>
<dbReference type="RefSeq" id="WP_221525091.1">
    <property type="nucleotide sequence ID" value="NZ_BAAAXY010000044.1"/>
</dbReference>
<dbReference type="GO" id="GO:0004575">
    <property type="term" value="F:sucrose alpha-glucosidase activity"/>
    <property type="evidence" value="ECO:0007669"/>
    <property type="project" value="TreeGrafter"/>
</dbReference>
<keyword evidence="2" id="KW-0378">Hydrolase</keyword>
<dbReference type="GO" id="GO:0005737">
    <property type="term" value="C:cytoplasm"/>
    <property type="evidence" value="ECO:0007669"/>
    <property type="project" value="TreeGrafter"/>
</dbReference>
<keyword evidence="7" id="KW-1185">Reference proteome</keyword>
<dbReference type="EMBL" id="JACHMI010000001">
    <property type="protein sequence ID" value="MBB6551591.1"/>
    <property type="molecule type" value="Genomic_DNA"/>
</dbReference>
<proteinExistence type="inferred from homology"/>
<dbReference type="PANTHER" id="PTHR42800:SF1">
    <property type="entry name" value="EXOINULINASE INUD (AFU_ORTHOLOGUE AFUA_5G00480)"/>
    <property type="match status" value="1"/>
</dbReference>
<name>A0A7X0NXS2_9ACTN</name>
<keyword evidence="3" id="KW-0326">Glycosidase</keyword>
<dbReference type="InterPro" id="IPR023296">
    <property type="entry name" value="Glyco_hydro_beta-prop_sf"/>
</dbReference>
<protein>
    <recommendedName>
        <fullName evidence="5">Glycosyl hydrolase family 32 N-terminal domain-containing protein</fullName>
    </recommendedName>
</protein>
<dbReference type="Gene3D" id="2.115.10.20">
    <property type="entry name" value="Glycosyl hydrolase domain, family 43"/>
    <property type="match status" value="1"/>
</dbReference>
<evidence type="ECO:0000313" key="6">
    <source>
        <dbReference type="EMBL" id="MBB6551591.1"/>
    </source>
</evidence>
<dbReference type="InterPro" id="IPR013148">
    <property type="entry name" value="Glyco_hydro_32_N"/>
</dbReference>
<organism evidence="6 7">
    <name type="scientific">Nonomuraea rubra</name>
    <dbReference type="NCBI Taxonomy" id="46180"/>
    <lineage>
        <taxon>Bacteria</taxon>
        <taxon>Bacillati</taxon>
        <taxon>Actinomycetota</taxon>
        <taxon>Actinomycetes</taxon>
        <taxon>Streptosporangiales</taxon>
        <taxon>Streptosporangiaceae</taxon>
        <taxon>Nonomuraea</taxon>
    </lineage>
</organism>
<comment type="similarity">
    <text evidence="1">Belongs to the glycosyl hydrolase 32 family.</text>
</comment>
<dbReference type="AlphaFoldDB" id="A0A7X0NXS2"/>
<feature type="region of interest" description="Disordered" evidence="4">
    <location>
        <begin position="1"/>
        <end position="27"/>
    </location>
</feature>
<reference evidence="6 7" key="1">
    <citation type="submission" date="2020-08" db="EMBL/GenBank/DDBJ databases">
        <title>Sequencing the genomes of 1000 actinobacteria strains.</title>
        <authorList>
            <person name="Klenk H.-P."/>
        </authorList>
    </citation>
    <scope>NUCLEOTIDE SEQUENCE [LARGE SCALE GENOMIC DNA]</scope>
    <source>
        <strain evidence="6 7">DSM 43768</strain>
    </source>
</reference>
<dbReference type="PANTHER" id="PTHR42800">
    <property type="entry name" value="EXOINULINASE INUD (AFU_ORTHOLOGUE AFUA_5G00480)"/>
    <property type="match status" value="1"/>
</dbReference>
<feature type="domain" description="Glycosyl hydrolase family 32 N-terminal" evidence="5">
    <location>
        <begin position="60"/>
        <end position="146"/>
    </location>
</feature>
<evidence type="ECO:0000256" key="1">
    <source>
        <dbReference type="ARBA" id="ARBA00009902"/>
    </source>
</evidence>
<dbReference type="GO" id="GO:0005987">
    <property type="term" value="P:sucrose catabolic process"/>
    <property type="evidence" value="ECO:0007669"/>
    <property type="project" value="TreeGrafter"/>
</dbReference>